<protein>
    <submittedName>
        <fullName evidence="1">Uncharacterized protein</fullName>
    </submittedName>
</protein>
<organism evidence="1 2">
    <name type="scientific">Pyronema omphalodes (strain CBS 100304)</name>
    <name type="common">Pyronema confluens</name>
    <dbReference type="NCBI Taxonomy" id="1076935"/>
    <lineage>
        <taxon>Eukaryota</taxon>
        <taxon>Fungi</taxon>
        <taxon>Dikarya</taxon>
        <taxon>Ascomycota</taxon>
        <taxon>Pezizomycotina</taxon>
        <taxon>Pezizomycetes</taxon>
        <taxon>Pezizales</taxon>
        <taxon>Pyronemataceae</taxon>
        <taxon>Pyronema</taxon>
    </lineage>
</organism>
<accession>U4KWM0</accession>
<sequence>MRYSSVPHFYPISSKASNSRIYSNSLTAAAAPSIPRGICSWVITSTASNKPPSLKPKVDSPHRRSAFALPTISIIIARYLNLQR</sequence>
<keyword evidence="2" id="KW-1185">Reference proteome</keyword>
<evidence type="ECO:0000313" key="1">
    <source>
        <dbReference type="EMBL" id="CCX05581.1"/>
    </source>
</evidence>
<gene>
    <name evidence="1" type="ORF">PCON_05168</name>
</gene>
<name>U4KWM0_PYROM</name>
<dbReference type="EMBL" id="HF935261">
    <property type="protein sequence ID" value="CCX05581.1"/>
    <property type="molecule type" value="Genomic_DNA"/>
</dbReference>
<dbReference type="AlphaFoldDB" id="U4KWM0"/>
<proteinExistence type="predicted"/>
<reference evidence="1 2" key="1">
    <citation type="journal article" date="2013" name="PLoS Genet.">
        <title>The genome and development-dependent transcriptomes of Pyronema confluens: a window into fungal evolution.</title>
        <authorList>
            <person name="Traeger S."/>
            <person name="Altegoer F."/>
            <person name="Freitag M."/>
            <person name="Gabaldon T."/>
            <person name="Kempken F."/>
            <person name="Kumar A."/>
            <person name="Marcet-Houben M."/>
            <person name="Poggeler S."/>
            <person name="Stajich J.E."/>
            <person name="Nowrousian M."/>
        </authorList>
    </citation>
    <scope>NUCLEOTIDE SEQUENCE [LARGE SCALE GENOMIC DNA]</scope>
    <source>
        <strain evidence="2">CBS 100304</strain>
        <tissue evidence="1">Vegetative mycelium</tissue>
    </source>
</reference>
<evidence type="ECO:0000313" key="2">
    <source>
        <dbReference type="Proteomes" id="UP000018144"/>
    </source>
</evidence>
<dbReference type="Proteomes" id="UP000018144">
    <property type="component" value="Unassembled WGS sequence"/>
</dbReference>